<dbReference type="InterPro" id="IPR045851">
    <property type="entry name" value="AMP-bd_C_sf"/>
</dbReference>
<evidence type="ECO:0000256" key="5">
    <source>
        <dbReference type="ARBA" id="ARBA00022840"/>
    </source>
</evidence>
<evidence type="ECO:0000256" key="4">
    <source>
        <dbReference type="ARBA" id="ARBA00022741"/>
    </source>
</evidence>
<dbReference type="SUPFAM" id="SSF56801">
    <property type="entry name" value="Acetyl-CoA synthetase-like"/>
    <property type="match status" value="1"/>
</dbReference>
<dbReference type="GO" id="GO:0005524">
    <property type="term" value="F:ATP binding"/>
    <property type="evidence" value="ECO:0007669"/>
    <property type="project" value="UniProtKB-KW"/>
</dbReference>
<gene>
    <name evidence="8" type="ORF">PDIGIT_LOCUS14646</name>
</gene>
<keyword evidence="5" id="KW-0067">ATP-binding</keyword>
<organism evidence="8 9">
    <name type="scientific">Periconia digitata</name>
    <dbReference type="NCBI Taxonomy" id="1303443"/>
    <lineage>
        <taxon>Eukaryota</taxon>
        <taxon>Fungi</taxon>
        <taxon>Dikarya</taxon>
        <taxon>Ascomycota</taxon>
        <taxon>Pezizomycotina</taxon>
        <taxon>Dothideomycetes</taxon>
        <taxon>Pleosporomycetidae</taxon>
        <taxon>Pleosporales</taxon>
        <taxon>Massarineae</taxon>
        <taxon>Periconiaceae</taxon>
        <taxon>Periconia</taxon>
    </lineage>
</organism>
<dbReference type="InterPro" id="IPR020845">
    <property type="entry name" value="AMP-binding_CS"/>
</dbReference>
<dbReference type="Gene3D" id="3.40.50.12780">
    <property type="entry name" value="N-terminal domain of ligase-like"/>
    <property type="match status" value="1"/>
</dbReference>
<dbReference type="AlphaFoldDB" id="A0A9W4XRD5"/>
<evidence type="ECO:0000256" key="2">
    <source>
        <dbReference type="ARBA" id="ARBA00006432"/>
    </source>
</evidence>
<dbReference type="InterPro" id="IPR042099">
    <property type="entry name" value="ANL_N_sf"/>
</dbReference>
<dbReference type="Pfam" id="PF00501">
    <property type="entry name" value="AMP-binding"/>
    <property type="match status" value="1"/>
</dbReference>
<dbReference type="PANTHER" id="PTHR24096">
    <property type="entry name" value="LONG-CHAIN-FATTY-ACID--COA LIGASE"/>
    <property type="match status" value="1"/>
</dbReference>
<keyword evidence="9" id="KW-1185">Reference proteome</keyword>
<dbReference type="EMBL" id="CAOQHR010000012">
    <property type="protein sequence ID" value="CAI6341449.1"/>
    <property type="molecule type" value="Genomic_DNA"/>
</dbReference>
<protein>
    <submittedName>
        <fullName evidence="8">Uncharacterized protein</fullName>
    </submittedName>
</protein>
<evidence type="ECO:0000256" key="1">
    <source>
        <dbReference type="ARBA" id="ARBA00004924"/>
    </source>
</evidence>
<evidence type="ECO:0000259" key="7">
    <source>
        <dbReference type="Pfam" id="PF13193"/>
    </source>
</evidence>
<dbReference type="Gene3D" id="3.30.300.30">
    <property type="match status" value="1"/>
</dbReference>
<evidence type="ECO:0000256" key="3">
    <source>
        <dbReference type="ARBA" id="ARBA00022598"/>
    </source>
</evidence>
<accession>A0A9W4XRD5</accession>
<keyword evidence="4" id="KW-0547">Nucleotide-binding</keyword>
<dbReference type="CDD" id="cd05911">
    <property type="entry name" value="Firefly_Luc_like"/>
    <property type="match status" value="1"/>
</dbReference>
<proteinExistence type="inferred from homology"/>
<evidence type="ECO:0000259" key="6">
    <source>
        <dbReference type="Pfam" id="PF00501"/>
    </source>
</evidence>
<dbReference type="FunFam" id="3.30.300.30:FF:000007">
    <property type="entry name" value="4-coumarate--CoA ligase 2"/>
    <property type="match status" value="1"/>
</dbReference>
<dbReference type="Pfam" id="PF13193">
    <property type="entry name" value="AMP-binding_C"/>
    <property type="match status" value="1"/>
</dbReference>
<comment type="pathway">
    <text evidence="1">Siderophore biosynthesis.</text>
</comment>
<keyword evidence="3" id="KW-0436">Ligase</keyword>
<reference evidence="8" key="1">
    <citation type="submission" date="2023-01" db="EMBL/GenBank/DDBJ databases">
        <authorList>
            <person name="Van Ghelder C."/>
            <person name="Rancurel C."/>
        </authorList>
    </citation>
    <scope>NUCLEOTIDE SEQUENCE</scope>
    <source>
        <strain evidence="8">CNCM I-4278</strain>
    </source>
</reference>
<comment type="caution">
    <text evidence="8">The sequence shown here is derived from an EMBL/GenBank/DDBJ whole genome shotgun (WGS) entry which is preliminary data.</text>
</comment>
<dbReference type="InterPro" id="IPR000873">
    <property type="entry name" value="AMP-dep_synth/lig_dom"/>
</dbReference>
<evidence type="ECO:0000313" key="9">
    <source>
        <dbReference type="Proteomes" id="UP001152607"/>
    </source>
</evidence>
<dbReference type="GO" id="GO:0016405">
    <property type="term" value="F:CoA-ligase activity"/>
    <property type="evidence" value="ECO:0007669"/>
    <property type="project" value="TreeGrafter"/>
</dbReference>
<dbReference type="PROSITE" id="PS00455">
    <property type="entry name" value="AMP_BINDING"/>
    <property type="match status" value="1"/>
</dbReference>
<evidence type="ECO:0000313" key="8">
    <source>
        <dbReference type="EMBL" id="CAI6341449.1"/>
    </source>
</evidence>
<dbReference type="PANTHER" id="PTHR24096:SF149">
    <property type="entry name" value="AMP-BINDING DOMAIN-CONTAINING PROTEIN-RELATED"/>
    <property type="match status" value="1"/>
</dbReference>
<sequence>MPTKSSYPAIPIPDTDLWGFLFERKEKAFPDDKVIYLDPYTKRSYTYAQVKSTAIEFGKGLKALWDWQKGDVLALYTPNCIDTPAITWGCHWAGGVLSPANPAYTVEELAFQLKDCGARGLVTQLPFIKNAQEAATKVGIPLDRVIVIGDQRDPSHKVKHFTSIRNTSGASRYRRTKATKPAEDLAFLVYSSGTTGHPKGVMLTHRNIVSNTMMIRAGEGGKMSWKGGPDDEGDKLLAFLPFFHIYGLTCLIHQSLYSGLTLIVMPRFDLEDFCRFVETFKVTFAYVVPPVVLLLSKHPIIDKYNLSSIRMMNSGAAPLTKDLVDAVHRRLGIPIKQGYGLSETSPTTHTQPWDHWNTHPGSVGTLLPYQEAKYMSPDEQELPAGTPGELWIRGPNVFKGYLNNPLATSHALTPDGFFKTGDVGYQDDQGNFYITDRIKELIKYKGFQVPPAELEGLLVAHPKVDDAAVIGVYDGETATELPRAYVVLKPGELGGKDGHAGHGNKNVVATEIQEWISARVAGHKKLRGGVWFVDEIPKSASGKILRRVLKAEAVAMAKEGSSIKAKL</sequence>
<comment type="similarity">
    <text evidence="2">Belongs to the ATP-dependent AMP-binding enzyme family.</text>
</comment>
<dbReference type="InterPro" id="IPR025110">
    <property type="entry name" value="AMP-bd_C"/>
</dbReference>
<feature type="domain" description="AMP-binding enzyme C-terminal" evidence="7">
    <location>
        <begin position="453"/>
        <end position="543"/>
    </location>
</feature>
<name>A0A9W4XRD5_9PLEO</name>
<dbReference type="FunFam" id="3.40.50.12780:FF:000003">
    <property type="entry name" value="Long-chain-fatty-acid--CoA ligase FadD"/>
    <property type="match status" value="1"/>
</dbReference>
<feature type="domain" description="AMP-dependent synthetase/ligase" evidence="6">
    <location>
        <begin position="22"/>
        <end position="402"/>
    </location>
</feature>
<dbReference type="OrthoDB" id="6509636at2759"/>
<dbReference type="Proteomes" id="UP001152607">
    <property type="component" value="Unassembled WGS sequence"/>
</dbReference>